<keyword evidence="3" id="KW-1185">Reference proteome</keyword>
<protein>
    <recommendedName>
        <fullName evidence="4">Intein N-terminal splicing region</fullName>
    </recommendedName>
</protein>
<reference evidence="2 3" key="1">
    <citation type="submission" date="2024-06" db="EMBL/GenBank/DDBJ databases">
        <title>Genomic Encyclopedia of Type Strains, Phase IV (KMG-IV): sequencing the most valuable type-strain genomes for metagenomic binning, comparative biology and taxonomic classification.</title>
        <authorList>
            <person name="Goeker M."/>
        </authorList>
    </citation>
    <scope>NUCLEOTIDE SEQUENCE [LARGE SCALE GENOMIC DNA]</scope>
    <source>
        <strain evidence="2 3">DSM 29388</strain>
    </source>
</reference>
<comment type="caution">
    <text evidence="2">The sequence shown here is derived from an EMBL/GenBank/DDBJ whole genome shotgun (WGS) entry which is preliminary data.</text>
</comment>
<dbReference type="Proteomes" id="UP001549146">
    <property type="component" value="Unassembled WGS sequence"/>
</dbReference>
<evidence type="ECO:0008006" key="4">
    <source>
        <dbReference type="Google" id="ProtNLM"/>
    </source>
</evidence>
<gene>
    <name evidence="2" type="ORF">ABID46_002627</name>
</gene>
<proteinExistence type="predicted"/>
<evidence type="ECO:0000256" key="1">
    <source>
        <dbReference type="SAM" id="SignalP"/>
    </source>
</evidence>
<sequence>MKQLYFFFFIIFTAHFAMGQTCGAYKIRVDGKLMKPEYVEMVKVPKIQYLESKTDLKFEDELMNVLPFQDKISVELYSPTTSHLYDDPEDLIQFYKMNHASFPIIIVTKGEERMEIKVEINWVDLKVKKIEDEGIWNVFEFNLGDIWVYFDNGEVNVEITNFKNK</sequence>
<evidence type="ECO:0000313" key="2">
    <source>
        <dbReference type="EMBL" id="MET3733034.1"/>
    </source>
</evidence>
<organism evidence="2 3">
    <name type="scientific">Moheibacter stercoris</name>
    <dbReference type="NCBI Taxonomy" id="1628251"/>
    <lineage>
        <taxon>Bacteria</taxon>
        <taxon>Pseudomonadati</taxon>
        <taxon>Bacteroidota</taxon>
        <taxon>Flavobacteriia</taxon>
        <taxon>Flavobacteriales</taxon>
        <taxon>Weeksellaceae</taxon>
        <taxon>Moheibacter</taxon>
    </lineage>
</organism>
<keyword evidence="1" id="KW-0732">Signal</keyword>
<dbReference type="RefSeq" id="WP_354510809.1">
    <property type="nucleotide sequence ID" value="NZ_JBEPMO010000028.1"/>
</dbReference>
<accession>A0ABV2LWV4</accession>
<feature type="signal peptide" evidence="1">
    <location>
        <begin position="1"/>
        <end position="19"/>
    </location>
</feature>
<name>A0ABV2LWV4_9FLAO</name>
<dbReference type="EMBL" id="JBEPMO010000028">
    <property type="protein sequence ID" value="MET3733034.1"/>
    <property type="molecule type" value="Genomic_DNA"/>
</dbReference>
<evidence type="ECO:0000313" key="3">
    <source>
        <dbReference type="Proteomes" id="UP001549146"/>
    </source>
</evidence>
<feature type="chain" id="PRO_5047418724" description="Intein N-terminal splicing region" evidence="1">
    <location>
        <begin position="20"/>
        <end position="165"/>
    </location>
</feature>